<organism evidence="4">
    <name type="scientific">freshwater metagenome</name>
    <dbReference type="NCBI Taxonomy" id="449393"/>
    <lineage>
        <taxon>unclassified sequences</taxon>
        <taxon>metagenomes</taxon>
        <taxon>ecological metagenomes</taxon>
    </lineage>
</organism>
<evidence type="ECO:0000256" key="1">
    <source>
        <dbReference type="ARBA" id="ARBA00022490"/>
    </source>
</evidence>
<keyword evidence="2" id="KW-0698">rRNA processing</keyword>
<dbReference type="Gene3D" id="3.40.50.150">
    <property type="entry name" value="Vaccinia Virus protein VP39"/>
    <property type="match status" value="1"/>
</dbReference>
<dbReference type="SUPFAM" id="SSF53335">
    <property type="entry name" value="S-adenosyl-L-methionine-dependent methyltransferases"/>
    <property type="match status" value="1"/>
</dbReference>
<dbReference type="HAMAP" id="MF_00074">
    <property type="entry name" value="16SrRNA_methyltr_G"/>
    <property type="match status" value="1"/>
</dbReference>
<dbReference type="GO" id="GO:0070043">
    <property type="term" value="F:rRNA (guanine-N7-)-methyltransferase activity"/>
    <property type="evidence" value="ECO:0007669"/>
    <property type="project" value="TreeGrafter"/>
</dbReference>
<evidence type="ECO:0000256" key="3">
    <source>
        <dbReference type="ARBA" id="ARBA00022679"/>
    </source>
</evidence>
<dbReference type="InterPro" id="IPR029063">
    <property type="entry name" value="SAM-dependent_MTases_sf"/>
</dbReference>
<dbReference type="Pfam" id="PF02527">
    <property type="entry name" value="GidB"/>
    <property type="match status" value="1"/>
</dbReference>
<dbReference type="InterPro" id="IPR003682">
    <property type="entry name" value="rRNA_ssu_MeTfrase_G"/>
</dbReference>
<protein>
    <submittedName>
        <fullName evidence="4">Unannotated protein</fullName>
    </submittedName>
</protein>
<gene>
    <name evidence="4" type="ORF">UFOPK1358_00849</name>
    <name evidence="5" type="ORF">UFOPK2766_00166</name>
</gene>
<reference evidence="4" key="1">
    <citation type="submission" date="2020-05" db="EMBL/GenBank/DDBJ databases">
        <authorList>
            <person name="Chiriac C."/>
            <person name="Salcher M."/>
            <person name="Ghai R."/>
            <person name="Kavagutti S V."/>
        </authorList>
    </citation>
    <scope>NUCLEOTIDE SEQUENCE</scope>
</reference>
<keyword evidence="1" id="KW-0963">Cytoplasm</keyword>
<dbReference type="EMBL" id="CAEZYU010000004">
    <property type="protein sequence ID" value="CAB4728701.1"/>
    <property type="molecule type" value="Genomic_DNA"/>
</dbReference>
<evidence type="ECO:0000313" key="5">
    <source>
        <dbReference type="EMBL" id="CAB4728701.1"/>
    </source>
</evidence>
<dbReference type="PANTHER" id="PTHR31760:SF0">
    <property type="entry name" value="S-ADENOSYL-L-METHIONINE-DEPENDENT METHYLTRANSFERASES SUPERFAMILY PROTEIN"/>
    <property type="match status" value="1"/>
</dbReference>
<dbReference type="PANTHER" id="PTHR31760">
    <property type="entry name" value="S-ADENOSYL-L-METHIONINE-DEPENDENT METHYLTRANSFERASES SUPERFAMILY PROTEIN"/>
    <property type="match status" value="1"/>
</dbReference>
<proteinExistence type="inferred from homology"/>
<evidence type="ECO:0000313" key="4">
    <source>
        <dbReference type="EMBL" id="CAB4537829.1"/>
    </source>
</evidence>
<dbReference type="EMBL" id="CAEZSF010000067">
    <property type="protein sequence ID" value="CAB4537829.1"/>
    <property type="molecule type" value="Genomic_DNA"/>
</dbReference>
<dbReference type="AlphaFoldDB" id="A0A6J6BHF5"/>
<evidence type="ECO:0000256" key="2">
    <source>
        <dbReference type="ARBA" id="ARBA00022552"/>
    </source>
</evidence>
<name>A0A6J6BHF5_9ZZZZ</name>
<accession>A0A6J6BHF5</accession>
<dbReference type="GO" id="GO:0005829">
    <property type="term" value="C:cytosol"/>
    <property type="evidence" value="ECO:0007669"/>
    <property type="project" value="TreeGrafter"/>
</dbReference>
<sequence length="213" mass="22878">MIDRAAELLVILEQSRDLGFLGPGPVAAQISHAEGFLPFLLSDRETELASRKILDLGSGGGLPGLVLALALPTSEFVLVDSNQRRCSFLQSAIEQLLITDRVRVALGRAEELARDPSLRASCEVVVSRSFGPPAVTAECAIGFLSGPGAQVLISEPPEDQPRRWPEEGLEKLGLAIGSRETHGLATIQQLLMVAPCPEKFPRRVGIPAKRPVF</sequence>
<keyword evidence="3" id="KW-0808">Transferase</keyword>